<dbReference type="PROSITE" id="PS51257">
    <property type="entry name" value="PROKAR_LIPOPROTEIN"/>
    <property type="match status" value="1"/>
</dbReference>
<reference evidence="1" key="2">
    <citation type="submission" date="2020-09" db="EMBL/GenBank/DDBJ databases">
        <authorList>
            <person name="Sun Q."/>
            <person name="Zhou Y."/>
        </authorList>
    </citation>
    <scope>NUCLEOTIDE SEQUENCE</scope>
    <source>
        <strain evidence="1">CGMCC 1.15290</strain>
    </source>
</reference>
<gene>
    <name evidence="1" type="ORF">GCM10011379_07810</name>
</gene>
<dbReference type="InterPro" id="IPR032299">
    <property type="entry name" value="DUF4843"/>
</dbReference>
<dbReference type="Proteomes" id="UP000627292">
    <property type="component" value="Unassembled WGS sequence"/>
</dbReference>
<comment type="caution">
    <text evidence="1">The sequence shown here is derived from an EMBL/GenBank/DDBJ whole genome shotgun (WGS) entry which is preliminary data.</text>
</comment>
<sequence length="273" mass="31105">MTKSVKPIAFVSLIAITLFTSCQKAKENTYDSAENVYIDYWDSKADSVLSTFAFHPDKGSDTILVPVRIAGLARDYDRTFSLQVLKDSSTAKENVHYVPLLPIYTMLKNTTITRVPVVLLNTDPALTTRSVSLRIKLFSTPDLGANIPERNKTKLVFSNKLEHEKWWDMWFVASTWSVTKNQFFIIVTGLERLSEVGLDAPKNQYLASLVQAFLAAPLKWVEKNPTKGYKMDLRPDGNYDFYNINTPNNKVLYKKNNLNGLFYFIDENGNEVH</sequence>
<evidence type="ECO:0000313" key="1">
    <source>
        <dbReference type="EMBL" id="GGH60209.1"/>
    </source>
</evidence>
<protein>
    <recommendedName>
        <fullName evidence="3">DUF4843 domain-containing protein</fullName>
    </recommendedName>
</protein>
<accession>A0A917IPU3</accession>
<proteinExistence type="predicted"/>
<dbReference type="Pfam" id="PF16132">
    <property type="entry name" value="DUF4843"/>
    <property type="match status" value="1"/>
</dbReference>
<keyword evidence="2" id="KW-1185">Reference proteome</keyword>
<dbReference type="RefSeq" id="WP_188950666.1">
    <property type="nucleotide sequence ID" value="NZ_BMIB01000001.1"/>
</dbReference>
<reference evidence="1" key="1">
    <citation type="journal article" date="2014" name="Int. J. Syst. Evol. Microbiol.">
        <title>Complete genome sequence of Corynebacterium casei LMG S-19264T (=DSM 44701T), isolated from a smear-ripened cheese.</title>
        <authorList>
            <consortium name="US DOE Joint Genome Institute (JGI-PGF)"/>
            <person name="Walter F."/>
            <person name="Albersmeier A."/>
            <person name="Kalinowski J."/>
            <person name="Ruckert C."/>
        </authorList>
    </citation>
    <scope>NUCLEOTIDE SEQUENCE</scope>
    <source>
        <strain evidence="1">CGMCC 1.15290</strain>
    </source>
</reference>
<dbReference type="AlphaFoldDB" id="A0A917IPU3"/>
<dbReference type="EMBL" id="BMIB01000001">
    <property type="protein sequence ID" value="GGH60209.1"/>
    <property type="molecule type" value="Genomic_DNA"/>
</dbReference>
<evidence type="ECO:0000313" key="2">
    <source>
        <dbReference type="Proteomes" id="UP000627292"/>
    </source>
</evidence>
<evidence type="ECO:0008006" key="3">
    <source>
        <dbReference type="Google" id="ProtNLM"/>
    </source>
</evidence>
<name>A0A917IPU3_9BACT</name>
<organism evidence="1 2">
    <name type="scientific">Filimonas zeae</name>
    <dbReference type="NCBI Taxonomy" id="1737353"/>
    <lineage>
        <taxon>Bacteria</taxon>
        <taxon>Pseudomonadati</taxon>
        <taxon>Bacteroidota</taxon>
        <taxon>Chitinophagia</taxon>
        <taxon>Chitinophagales</taxon>
        <taxon>Chitinophagaceae</taxon>
        <taxon>Filimonas</taxon>
    </lineage>
</organism>